<protein>
    <submittedName>
        <fullName evidence="2">Uncharacterized protein</fullName>
    </submittedName>
</protein>
<dbReference type="Proteomes" id="UP000824164">
    <property type="component" value="Unassembled WGS sequence"/>
</dbReference>
<comment type="caution">
    <text evidence="2">The sequence shown here is derived from an EMBL/GenBank/DDBJ whole genome shotgun (WGS) entry which is preliminary data.</text>
</comment>
<evidence type="ECO:0000313" key="2">
    <source>
        <dbReference type="EMBL" id="HIU02601.1"/>
    </source>
</evidence>
<reference evidence="2" key="1">
    <citation type="submission" date="2020-10" db="EMBL/GenBank/DDBJ databases">
        <authorList>
            <person name="Gilroy R."/>
        </authorList>
    </citation>
    <scope>NUCLEOTIDE SEQUENCE</scope>
    <source>
        <strain evidence="2">CHK187-14744</strain>
    </source>
</reference>
<dbReference type="AlphaFoldDB" id="A0A9D1KVW0"/>
<proteinExistence type="predicted"/>
<evidence type="ECO:0000256" key="1">
    <source>
        <dbReference type="SAM" id="MobiDB-lite"/>
    </source>
</evidence>
<gene>
    <name evidence="2" type="ORF">IAB63_05050</name>
</gene>
<feature type="region of interest" description="Disordered" evidence="1">
    <location>
        <begin position="21"/>
        <end position="62"/>
    </location>
</feature>
<evidence type="ECO:0000313" key="3">
    <source>
        <dbReference type="Proteomes" id="UP000824164"/>
    </source>
</evidence>
<sequence length="62" mass="7351">MDQKKRFPIFETPNCSNETYRSWEDNDITGMPMEGGLPRTTKYPTGHPYTEEEKRARSHYPK</sequence>
<reference evidence="2" key="2">
    <citation type="journal article" date="2021" name="PeerJ">
        <title>Extensive microbial diversity within the chicken gut microbiome revealed by metagenomics and culture.</title>
        <authorList>
            <person name="Gilroy R."/>
            <person name="Ravi A."/>
            <person name="Getino M."/>
            <person name="Pursley I."/>
            <person name="Horton D.L."/>
            <person name="Alikhan N.F."/>
            <person name="Baker D."/>
            <person name="Gharbi K."/>
            <person name="Hall N."/>
            <person name="Watson M."/>
            <person name="Adriaenssens E.M."/>
            <person name="Foster-Nyarko E."/>
            <person name="Jarju S."/>
            <person name="Secka A."/>
            <person name="Antonio M."/>
            <person name="Oren A."/>
            <person name="Chaudhuri R.R."/>
            <person name="La Ragione R."/>
            <person name="Hildebrand F."/>
            <person name="Pallen M.J."/>
        </authorList>
    </citation>
    <scope>NUCLEOTIDE SEQUENCE</scope>
    <source>
        <strain evidence="2">CHK187-14744</strain>
    </source>
</reference>
<organism evidence="2 3">
    <name type="scientific">Candidatus Onthocola gallistercoris</name>
    <dbReference type="NCBI Taxonomy" id="2840876"/>
    <lineage>
        <taxon>Bacteria</taxon>
        <taxon>Bacillati</taxon>
        <taxon>Bacillota</taxon>
        <taxon>Bacilli</taxon>
        <taxon>Candidatus Onthocola</taxon>
    </lineage>
</organism>
<name>A0A9D1KVW0_9FIRM</name>
<accession>A0A9D1KVW0</accession>
<dbReference type="EMBL" id="DVLT01000035">
    <property type="protein sequence ID" value="HIU02601.1"/>
    <property type="molecule type" value="Genomic_DNA"/>
</dbReference>